<organism evidence="1 2">
    <name type="scientific">Afipia broomeae ATCC 49717</name>
    <dbReference type="NCBI Taxonomy" id="883078"/>
    <lineage>
        <taxon>Bacteria</taxon>
        <taxon>Pseudomonadati</taxon>
        <taxon>Pseudomonadota</taxon>
        <taxon>Alphaproteobacteria</taxon>
        <taxon>Hyphomicrobiales</taxon>
        <taxon>Nitrobacteraceae</taxon>
        <taxon>Afipia</taxon>
    </lineage>
</organism>
<name>K8PP92_9BRAD</name>
<gene>
    <name evidence="1" type="ORF">HMPREF9695_00407</name>
</gene>
<protein>
    <submittedName>
        <fullName evidence="1">Uncharacterized protein</fullName>
    </submittedName>
</protein>
<dbReference type="Proteomes" id="UP000001096">
    <property type="component" value="Unassembled WGS sequence"/>
</dbReference>
<keyword evidence="2" id="KW-1185">Reference proteome</keyword>
<evidence type="ECO:0000313" key="2">
    <source>
        <dbReference type="Proteomes" id="UP000001096"/>
    </source>
</evidence>
<comment type="caution">
    <text evidence="1">The sequence shown here is derived from an EMBL/GenBank/DDBJ whole genome shotgun (WGS) entry which is preliminary data.</text>
</comment>
<dbReference type="AlphaFoldDB" id="K8PP92"/>
<evidence type="ECO:0000313" key="1">
    <source>
        <dbReference type="EMBL" id="EKS41315.1"/>
    </source>
</evidence>
<proteinExistence type="predicted"/>
<sequence length="53" mass="6125">MIYEWQVTLTGKRRFSSINQLVQYDNDLSFGELELLVTLPHALFTSLVGVFSF</sequence>
<dbReference type="EMBL" id="AGWX01000001">
    <property type="protein sequence ID" value="EKS41315.1"/>
    <property type="molecule type" value="Genomic_DNA"/>
</dbReference>
<accession>K8PP92</accession>
<dbReference type="HOGENOM" id="CLU_3057725_0_0_5"/>
<reference evidence="1 2" key="1">
    <citation type="submission" date="2012-04" db="EMBL/GenBank/DDBJ databases">
        <title>The Genome Sequence of Afipia broomeae ATCC 49717.</title>
        <authorList>
            <consortium name="The Broad Institute Genome Sequencing Platform"/>
            <person name="Earl A."/>
            <person name="Ward D."/>
            <person name="Feldgarden M."/>
            <person name="Gevers D."/>
            <person name="Huys G."/>
            <person name="Walker B."/>
            <person name="Young S.K."/>
            <person name="Zeng Q."/>
            <person name="Gargeya S."/>
            <person name="Fitzgerald M."/>
            <person name="Haas B."/>
            <person name="Abouelleil A."/>
            <person name="Alvarado L."/>
            <person name="Arachchi H.M."/>
            <person name="Berlin A."/>
            <person name="Chapman S.B."/>
            <person name="Goldberg J."/>
            <person name="Griggs A."/>
            <person name="Gujja S."/>
            <person name="Hansen M."/>
            <person name="Howarth C."/>
            <person name="Imamovic A."/>
            <person name="Larimer J."/>
            <person name="McCowen C."/>
            <person name="Montmayeur A."/>
            <person name="Murphy C."/>
            <person name="Neiman D."/>
            <person name="Pearson M."/>
            <person name="Priest M."/>
            <person name="Roberts A."/>
            <person name="Saif S."/>
            <person name="Shea T."/>
            <person name="Sisk P."/>
            <person name="Sykes S."/>
            <person name="Wortman J."/>
            <person name="Nusbaum C."/>
            <person name="Birren B."/>
        </authorList>
    </citation>
    <scope>NUCLEOTIDE SEQUENCE [LARGE SCALE GENOMIC DNA]</scope>
    <source>
        <strain evidence="1 2">ATCC 49717</strain>
    </source>
</reference>